<evidence type="ECO:0000256" key="1">
    <source>
        <dbReference type="SAM" id="Coils"/>
    </source>
</evidence>
<feature type="coiled-coil region" evidence="1">
    <location>
        <begin position="272"/>
        <end position="299"/>
    </location>
</feature>
<keyword evidence="1" id="KW-0175">Coiled coil</keyword>
<comment type="caution">
    <text evidence="3">The sequence shown here is derived from an EMBL/GenBank/DDBJ whole genome shotgun (WGS) entry which is preliminary data.</text>
</comment>
<dbReference type="AlphaFoldDB" id="A0A9X2ZCT7"/>
<feature type="chain" id="PRO_5040886988" evidence="2">
    <location>
        <begin position="21"/>
        <end position="301"/>
    </location>
</feature>
<accession>A0A9X2ZCT7</accession>
<dbReference type="Proteomes" id="UP001151079">
    <property type="component" value="Unassembled WGS sequence"/>
</dbReference>
<organism evidence="3 4">
    <name type="scientific">Flavobacterium shii</name>
    <dbReference type="NCBI Taxonomy" id="2987687"/>
    <lineage>
        <taxon>Bacteria</taxon>
        <taxon>Pseudomonadati</taxon>
        <taxon>Bacteroidota</taxon>
        <taxon>Flavobacteriia</taxon>
        <taxon>Flavobacteriales</taxon>
        <taxon>Flavobacteriaceae</taxon>
        <taxon>Flavobacterium</taxon>
    </lineage>
</organism>
<proteinExistence type="predicted"/>
<protein>
    <submittedName>
        <fullName evidence="3">Tail fiber protein</fullName>
    </submittedName>
</protein>
<dbReference type="EMBL" id="JAOZEW010000003">
    <property type="protein sequence ID" value="MCV9926970.1"/>
    <property type="molecule type" value="Genomic_DNA"/>
</dbReference>
<evidence type="ECO:0000256" key="2">
    <source>
        <dbReference type="SAM" id="SignalP"/>
    </source>
</evidence>
<evidence type="ECO:0000313" key="3">
    <source>
        <dbReference type="EMBL" id="MCV9926970.1"/>
    </source>
</evidence>
<dbReference type="InterPro" id="IPR005601">
    <property type="entry name" value="Tail_fibre_p36"/>
</dbReference>
<name>A0A9X2ZCT7_9FLAO</name>
<dbReference type="RefSeq" id="WP_264205146.1">
    <property type="nucleotide sequence ID" value="NZ_JAOZEW010000003.1"/>
</dbReference>
<feature type="signal peptide" evidence="2">
    <location>
        <begin position="1"/>
        <end position="20"/>
    </location>
</feature>
<dbReference type="Pfam" id="PF03903">
    <property type="entry name" value="Phage_T4_gp36"/>
    <property type="match status" value="1"/>
</dbReference>
<gene>
    <name evidence="3" type="ORF">OIU83_04875</name>
</gene>
<keyword evidence="4" id="KW-1185">Reference proteome</keyword>
<evidence type="ECO:0000313" key="4">
    <source>
        <dbReference type="Proteomes" id="UP001151079"/>
    </source>
</evidence>
<keyword evidence="2" id="KW-0732">Signal</keyword>
<sequence length="301" mass="32985">MNKITFLCILFTFLFQNSNAQDMEIPSFWASSKFKIGTGDGASLTTYNAFLSLHSGLGIGSPFVYNANGEYINKATIVFDGRTGDINSLGSITANLISSKSVSSNLISSDSISSTSITSTSKLFFPTFNNYKTNCFVQGTGDGASLTTYNTFLSLHSGLGIGSPYVNGSGGYTKKATIVFDGRTGNIITQGLITANKIHSSEIVVDLNVPGPDYVFENNYNLEKLEILEKFIATNKHLPEIPSAIEMKNNGVNVVDLEMKLLQKIEELTLYMIEQNKQLKAQNEQIQLQNKEIQFLKKDKS</sequence>
<reference evidence="3" key="1">
    <citation type="submission" date="2022-10" db="EMBL/GenBank/DDBJ databases">
        <title>Two novel species of Flavobacterium.</title>
        <authorList>
            <person name="Liu Q."/>
            <person name="Xin Y.-H."/>
        </authorList>
    </citation>
    <scope>NUCLEOTIDE SEQUENCE</scope>
    <source>
        <strain evidence="3">LS1R49</strain>
    </source>
</reference>